<reference evidence="1" key="1">
    <citation type="journal article" date="2021" name="Proc. Natl. Acad. Sci. U.S.A.">
        <title>A Catalog of Tens of Thousands of Viruses from Human Metagenomes Reveals Hidden Associations with Chronic Diseases.</title>
        <authorList>
            <person name="Tisza M.J."/>
            <person name="Buck C.B."/>
        </authorList>
    </citation>
    <scope>NUCLEOTIDE SEQUENCE</scope>
    <source>
        <strain evidence="1">Ct8Lf7</strain>
    </source>
</reference>
<protein>
    <submittedName>
        <fullName evidence="1">Uncharacterized protein</fullName>
    </submittedName>
</protein>
<proteinExistence type="predicted"/>
<sequence length="31" mass="3527">MATFLEKNLIGSMICKHPSGGIFRIMNFLQE</sequence>
<dbReference type="EMBL" id="BK032511">
    <property type="protein sequence ID" value="DAF44622.1"/>
    <property type="molecule type" value="Genomic_DNA"/>
</dbReference>
<evidence type="ECO:0000313" key="1">
    <source>
        <dbReference type="EMBL" id="DAF44622.1"/>
    </source>
</evidence>
<accession>A0A8S5S0V5</accession>
<name>A0A8S5S0V5_9CAUD</name>
<organism evidence="1">
    <name type="scientific">Podoviridae sp. ct8Lf7</name>
    <dbReference type="NCBI Taxonomy" id="2827723"/>
    <lineage>
        <taxon>Viruses</taxon>
        <taxon>Duplodnaviria</taxon>
        <taxon>Heunggongvirae</taxon>
        <taxon>Uroviricota</taxon>
        <taxon>Caudoviricetes</taxon>
    </lineage>
</organism>